<dbReference type="EMBL" id="MK660712">
    <property type="protein sequence ID" value="QBZ73172.1"/>
    <property type="molecule type" value="Genomic_DNA"/>
</dbReference>
<keyword evidence="3" id="KW-1185">Reference proteome</keyword>
<name>A0A4D6E4Z7_9CAUD</name>
<dbReference type="KEGG" id="vg:77950984"/>
<dbReference type="Proteomes" id="UP000297043">
    <property type="component" value="Segment"/>
</dbReference>
<protein>
    <submittedName>
        <fullName evidence="2">Uncharacterized protein</fullName>
    </submittedName>
</protein>
<gene>
    <name evidence="2" type="primary">1</name>
    <name evidence="2" type="ORF">SEA_EPICDAB_1</name>
</gene>
<reference evidence="2 3" key="1">
    <citation type="submission" date="2019-03" db="EMBL/GenBank/DDBJ databases">
        <authorList>
            <person name="Fakhre F."/>
            <person name="Gonzalez R.M."/>
            <person name="Howells E.K."/>
            <person name="Otero L.A."/>
            <person name="Pegoraro K.N."/>
            <person name="Robichaux K.C."/>
            <person name="Rodier A."/>
            <person name="Sadowski C.L."/>
            <person name="Carter V.P."/>
            <person name="Gray A.D."/>
            <person name="Klein G.C."/>
            <person name="Lebosada C."/>
            <person name="Miklaszewski C.M."/>
            <person name="Sutton S.N."/>
            <person name="Pollenz R.S."/>
            <person name="Garlena R.A."/>
            <person name="Russell D.A."/>
            <person name="Pope W.H."/>
            <person name="Jacobs-Sera D."/>
            <person name="Hatfull G.F."/>
        </authorList>
    </citation>
    <scope>NUCLEOTIDE SEQUENCE [LARGE SCALE GENOMIC DNA]</scope>
</reference>
<evidence type="ECO:0000313" key="3">
    <source>
        <dbReference type="Proteomes" id="UP000297043"/>
    </source>
</evidence>
<organism evidence="2 3">
    <name type="scientific">Gordonia phage EricDab</name>
    <dbReference type="NCBI Taxonomy" id="3070616"/>
    <lineage>
        <taxon>Viruses</taxon>
        <taxon>Duplodnaviria</taxon>
        <taxon>Heunggongvirae</taxon>
        <taxon>Uroviricota</taxon>
        <taxon>Caudoviricetes</taxon>
        <taxon>Ericdabvirus</taxon>
        <taxon>Ericdabvirus ericdab</taxon>
    </lineage>
</organism>
<dbReference type="GeneID" id="77950984"/>
<feature type="region of interest" description="Disordered" evidence="1">
    <location>
        <begin position="1"/>
        <end position="24"/>
    </location>
</feature>
<evidence type="ECO:0000256" key="1">
    <source>
        <dbReference type="SAM" id="MobiDB-lite"/>
    </source>
</evidence>
<accession>A0A4D6E4Z7</accession>
<feature type="compositionally biased region" description="Basic and acidic residues" evidence="1">
    <location>
        <begin position="125"/>
        <end position="142"/>
    </location>
</feature>
<evidence type="ECO:0000313" key="2">
    <source>
        <dbReference type="EMBL" id="QBZ73172.1"/>
    </source>
</evidence>
<proteinExistence type="predicted"/>
<dbReference type="RefSeq" id="YP_010674643.1">
    <property type="nucleotide sequence ID" value="NC_070997.1"/>
</dbReference>
<feature type="region of interest" description="Disordered" evidence="1">
    <location>
        <begin position="117"/>
        <end position="142"/>
    </location>
</feature>
<sequence>MPRPDPRAPGDGQESMFDALPVDRPGHVLRGRHSQAVDAALAAARDAQLIGDVDDALATFVRSAAWAVDAFEAQNKPYGPAKLLQPVTDALRELRMTPDARQTETDDKIKELLHELAQAEGGDAEVSHTEDSEPADVRPEGR</sequence>